<evidence type="ECO:0000313" key="2">
    <source>
        <dbReference type="EMBL" id="MPC28865.1"/>
    </source>
</evidence>
<accession>A0A5B7E6B3</accession>
<feature type="region of interest" description="Disordered" evidence="1">
    <location>
        <begin position="1"/>
        <end position="64"/>
    </location>
</feature>
<sequence length="228" mass="26158">MHRFYTQPRRPRRDEKLPEASRRTNPNLNLLDGMDPQPPKRTNYLHETDAFPHSSPPSDTPSSLPFLPPSRAAQPLSATLIFSLEESKGFSGRAELAYSRRAYLWGQLRVALREVSGPPITPPLQQARFFIACHIFRPKTISTRGGKAVRQRGGALTRVFIVRRQRSDMGEGGRRLTPPPCWLPRPTRLPHMPCLLRPLLDRLSGTRCIPNVMDEEYRARPNWCRDYK</sequence>
<evidence type="ECO:0000313" key="3">
    <source>
        <dbReference type="Proteomes" id="UP000324222"/>
    </source>
</evidence>
<proteinExistence type="predicted"/>
<evidence type="ECO:0000256" key="1">
    <source>
        <dbReference type="SAM" id="MobiDB-lite"/>
    </source>
</evidence>
<name>A0A5B7E6B3_PORTR</name>
<dbReference type="AlphaFoldDB" id="A0A5B7E6B3"/>
<feature type="compositionally biased region" description="Basic and acidic residues" evidence="1">
    <location>
        <begin position="12"/>
        <end position="22"/>
    </location>
</feature>
<gene>
    <name evidence="2" type="ORF">E2C01_022077</name>
</gene>
<reference evidence="2 3" key="1">
    <citation type="submission" date="2019-05" db="EMBL/GenBank/DDBJ databases">
        <title>Another draft genome of Portunus trituberculatus and its Hox gene families provides insights of decapod evolution.</title>
        <authorList>
            <person name="Jeong J.-H."/>
            <person name="Song I."/>
            <person name="Kim S."/>
            <person name="Choi T."/>
            <person name="Kim D."/>
            <person name="Ryu S."/>
            <person name="Kim W."/>
        </authorList>
    </citation>
    <scope>NUCLEOTIDE SEQUENCE [LARGE SCALE GENOMIC DNA]</scope>
    <source>
        <tissue evidence="2">Muscle</tissue>
    </source>
</reference>
<dbReference type="Proteomes" id="UP000324222">
    <property type="component" value="Unassembled WGS sequence"/>
</dbReference>
<keyword evidence="3" id="KW-1185">Reference proteome</keyword>
<comment type="caution">
    <text evidence="2">The sequence shown here is derived from an EMBL/GenBank/DDBJ whole genome shotgun (WGS) entry which is preliminary data.</text>
</comment>
<protein>
    <submittedName>
        <fullName evidence="2">Uncharacterized protein</fullName>
    </submittedName>
</protein>
<organism evidence="2 3">
    <name type="scientific">Portunus trituberculatus</name>
    <name type="common">Swimming crab</name>
    <name type="synonym">Neptunus trituberculatus</name>
    <dbReference type="NCBI Taxonomy" id="210409"/>
    <lineage>
        <taxon>Eukaryota</taxon>
        <taxon>Metazoa</taxon>
        <taxon>Ecdysozoa</taxon>
        <taxon>Arthropoda</taxon>
        <taxon>Crustacea</taxon>
        <taxon>Multicrustacea</taxon>
        <taxon>Malacostraca</taxon>
        <taxon>Eumalacostraca</taxon>
        <taxon>Eucarida</taxon>
        <taxon>Decapoda</taxon>
        <taxon>Pleocyemata</taxon>
        <taxon>Brachyura</taxon>
        <taxon>Eubrachyura</taxon>
        <taxon>Portunoidea</taxon>
        <taxon>Portunidae</taxon>
        <taxon>Portuninae</taxon>
        <taxon>Portunus</taxon>
    </lineage>
</organism>
<dbReference type="EMBL" id="VSRR010001981">
    <property type="protein sequence ID" value="MPC28865.1"/>
    <property type="molecule type" value="Genomic_DNA"/>
</dbReference>